<dbReference type="EMBL" id="LYCR01000002">
    <property type="protein sequence ID" value="OGM50697.1"/>
    <property type="molecule type" value="Genomic_DNA"/>
</dbReference>
<dbReference type="InterPro" id="IPR029063">
    <property type="entry name" value="SAM-dependent_MTases_sf"/>
</dbReference>
<proteinExistence type="predicted"/>
<keyword evidence="2 4" id="KW-0808">Transferase</keyword>
<dbReference type="OrthoDB" id="3647at2759"/>
<dbReference type="Gene3D" id="3.40.50.150">
    <property type="entry name" value="Vaccinia Virus protein VP39"/>
    <property type="match status" value="1"/>
</dbReference>
<protein>
    <submittedName>
        <fullName evidence="4">Methyltransferase</fullName>
    </submittedName>
</protein>
<reference evidence="4 5" key="1">
    <citation type="journal article" date="2016" name="Genome Biol. Evol.">
        <title>Draft genome sequence of an aflatoxigenic Aspergillus species, A. bombycis.</title>
        <authorList>
            <person name="Moore G.G."/>
            <person name="Mack B.M."/>
            <person name="Beltz S.B."/>
            <person name="Gilbert M.K."/>
        </authorList>
    </citation>
    <scope>NUCLEOTIDE SEQUENCE [LARGE SCALE GENOMIC DNA]</scope>
    <source>
        <strain evidence="5">NRRL 26010</strain>
    </source>
</reference>
<dbReference type="AlphaFoldDB" id="A0A1F8AG90"/>
<evidence type="ECO:0000313" key="4">
    <source>
        <dbReference type="EMBL" id="OGM50697.1"/>
    </source>
</evidence>
<accession>A0A1F8AG90</accession>
<dbReference type="InterPro" id="IPR041698">
    <property type="entry name" value="Methyltransf_25"/>
</dbReference>
<evidence type="ECO:0000256" key="2">
    <source>
        <dbReference type="ARBA" id="ARBA00022679"/>
    </source>
</evidence>
<dbReference type="CDD" id="cd02440">
    <property type="entry name" value="AdoMet_MTases"/>
    <property type="match status" value="1"/>
</dbReference>
<dbReference type="GO" id="GO:0008168">
    <property type="term" value="F:methyltransferase activity"/>
    <property type="evidence" value="ECO:0007669"/>
    <property type="project" value="UniProtKB-KW"/>
</dbReference>
<evidence type="ECO:0000313" key="5">
    <source>
        <dbReference type="Proteomes" id="UP000179179"/>
    </source>
</evidence>
<dbReference type="Pfam" id="PF13649">
    <property type="entry name" value="Methyltransf_25"/>
    <property type="match status" value="1"/>
</dbReference>
<dbReference type="GeneID" id="34444077"/>
<organism evidence="4 5">
    <name type="scientific">Aspergillus bombycis</name>
    <dbReference type="NCBI Taxonomy" id="109264"/>
    <lineage>
        <taxon>Eukaryota</taxon>
        <taxon>Fungi</taxon>
        <taxon>Dikarya</taxon>
        <taxon>Ascomycota</taxon>
        <taxon>Pezizomycotina</taxon>
        <taxon>Eurotiomycetes</taxon>
        <taxon>Eurotiomycetidae</taxon>
        <taxon>Eurotiales</taxon>
        <taxon>Aspergillaceae</taxon>
        <taxon>Aspergillus</taxon>
    </lineage>
</organism>
<comment type="caution">
    <text evidence="4">The sequence shown here is derived from an EMBL/GenBank/DDBJ whole genome shotgun (WGS) entry which is preliminary data.</text>
</comment>
<dbReference type="RefSeq" id="XP_022394414.1">
    <property type="nucleotide sequence ID" value="XM_022527817.1"/>
</dbReference>
<dbReference type="SUPFAM" id="SSF53335">
    <property type="entry name" value="S-adenosyl-L-methionine-dependent methyltransferases"/>
    <property type="match status" value="1"/>
</dbReference>
<dbReference type="PANTHER" id="PTHR43861">
    <property type="entry name" value="TRANS-ACONITATE 2-METHYLTRANSFERASE-RELATED"/>
    <property type="match status" value="1"/>
</dbReference>
<evidence type="ECO:0000256" key="1">
    <source>
        <dbReference type="ARBA" id="ARBA00022603"/>
    </source>
</evidence>
<sequence>MDPLQFDKIGHRYNDAANLPSVWLLEDTLKDRIGVIHGLEVLDLACGAGYWSRKSIDWGAKKVVGVDISKAMVASARLQARPDDPSEFHVVDCIKPFTIGTFNLVLGIWLLNYAKNQTELLAMWQNIFCSLKPGGQFLGIIPNFEILQTTACGQEYHFGGVAYKVLERMTEGARIQVILDTTDPIAFFCYMLEPGVHEECATRAGLGNLRWEPLPTEFDVDLGPLFFQIVTASCPKS</sequence>
<name>A0A1F8AG90_9EURO</name>
<dbReference type="PANTHER" id="PTHR43861:SF1">
    <property type="entry name" value="TRANS-ACONITATE 2-METHYLTRANSFERASE"/>
    <property type="match status" value="1"/>
</dbReference>
<evidence type="ECO:0000259" key="3">
    <source>
        <dbReference type="Pfam" id="PF13649"/>
    </source>
</evidence>
<feature type="domain" description="Methyltransferase" evidence="3">
    <location>
        <begin position="41"/>
        <end position="135"/>
    </location>
</feature>
<dbReference type="Proteomes" id="UP000179179">
    <property type="component" value="Unassembled WGS sequence"/>
</dbReference>
<keyword evidence="1 4" id="KW-0489">Methyltransferase</keyword>
<gene>
    <name evidence="4" type="ORF">ABOM_000687</name>
</gene>
<dbReference type="GO" id="GO:0032259">
    <property type="term" value="P:methylation"/>
    <property type="evidence" value="ECO:0007669"/>
    <property type="project" value="UniProtKB-KW"/>
</dbReference>
<keyword evidence="5" id="KW-1185">Reference proteome</keyword>
<dbReference type="STRING" id="109264.A0A1F8AG90"/>